<evidence type="ECO:0000256" key="5">
    <source>
        <dbReference type="SAM" id="Phobius"/>
    </source>
</evidence>
<protein>
    <submittedName>
        <fullName evidence="7">RDD family protein</fullName>
    </submittedName>
</protein>
<evidence type="ECO:0000256" key="1">
    <source>
        <dbReference type="ARBA" id="ARBA00004141"/>
    </source>
</evidence>
<dbReference type="Proteomes" id="UP001201217">
    <property type="component" value="Unassembled WGS sequence"/>
</dbReference>
<dbReference type="Pfam" id="PF06271">
    <property type="entry name" value="RDD"/>
    <property type="match status" value="1"/>
</dbReference>
<comment type="subcellular location">
    <subcellularLocation>
        <location evidence="1">Membrane</location>
        <topology evidence="1">Multi-pass membrane protein</topology>
    </subcellularLocation>
</comment>
<accession>A0ABS9E5P1</accession>
<feature type="domain" description="RDD" evidence="6">
    <location>
        <begin position="28"/>
        <end position="149"/>
    </location>
</feature>
<gene>
    <name evidence="7" type="ORF">L1I42_06665</name>
</gene>
<keyword evidence="3 5" id="KW-1133">Transmembrane helix</keyword>
<dbReference type="InterPro" id="IPR010432">
    <property type="entry name" value="RDD"/>
</dbReference>
<evidence type="ECO:0000256" key="4">
    <source>
        <dbReference type="ARBA" id="ARBA00023136"/>
    </source>
</evidence>
<dbReference type="EMBL" id="JAKGTI010000001">
    <property type="protein sequence ID" value="MCF4098172.1"/>
    <property type="molecule type" value="Genomic_DNA"/>
</dbReference>
<feature type="transmembrane region" description="Helical" evidence="5">
    <location>
        <begin position="32"/>
        <end position="56"/>
    </location>
</feature>
<organism evidence="7 8">
    <name type="scientific">Maritalea mediterranea</name>
    <dbReference type="NCBI Taxonomy" id="2909667"/>
    <lineage>
        <taxon>Bacteria</taxon>
        <taxon>Pseudomonadati</taxon>
        <taxon>Pseudomonadota</taxon>
        <taxon>Alphaproteobacteria</taxon>
        <taxon>Hyphomicrobiales</taxon>
        <taxon>Devosiaceae</taxon>
        <taxon>Maritalea</taxon>
    </lineage>
</organism>
<dbReference type="RefSeq" id="WP_236113704.1">
    <property type="nucleotide sequence ID" value="NZ_JAKGTI010000001.1"/>
</dbReference>
<feature type="transmembrane region" description="Helical" evidence="5">
    <location>
        <begin position="115"/>
        <end position="138"/>
    </location>
</feature>
<keyword evidence="2 5" id="KW-0812">Transmembrane</keyword>
<name>A0ABS9E5P1_9HYPH</name>
<comment type="caution">
    <text evidence="7">The sequence shown here is derived from an EMBL/GenBank/DDBJ whole genome shotgun (WGS) entry which is preliminary data.</text>
</comment>
<evidence type="ECO:0000313" key="8">
    <source>
        <dbReference type="Proteomes" id="UP001201217"/>
    </source>
</evidence>
<keyword evidence="8" id="KW-1185">Reference proteome</keyword>
<reference evidence="7 8" key="1">
    <citation type="submission" date="2022-01" db="EMBL/GenBank/DDBJ databases">
        <title>Maritalea mediterranea sp. nov., isolated from marine plastic residues from the Malva-rosa beach (Valencia, Spain).</title>
        <authorList>
            <person name="Vidal-Verdu A."/>
            <person name="Molina-Menor E."/>
            <person name="Pascual J."/>
            <person name="Pereto J."/>
            <person name="Porcar M."/>
        </authorList>
    </citation>
    <scope>NUCLEOTIDE SEQUENCE [LARGE SCALE GENOMIC DNA]</scope>
    <source>
        <strain evidence="7 8">P4.10X</strain>
    </source>
</reference>
<evidence type="ECO:0000259" key="6">
    <source>
        <dbReference type="Pfam" id="PF06271"/>
    </source>
</evidence>
<evidence type="ECO:0000256" key="3">
    <source>
        <dbReference type="ARBA" id="ARBA00022989"/>
    </source>
</evidence>
<feature type="transmembrane region" description="Helical" evidence="5">
    <location>
        <begin position="63"/>
        <end position="82"/>
    </location>
</feature>
<evidence type="ECO:0000313" key="7">
    <source>
        <dbReference type="EMBL" id="MCF4098172.1"/>
    </source>
</evidence>
<evidence type="ECO:0000256" key="2">
    <source>
        <dbReference type="ARBA" id="ARBA00022692"/>
    </source>
</evidence>
<sequence>MGKNSFGWFVRDDLPDPHSAPELFDGILLRRVLAFVIDLIVVVVLIVIASVLLGILGVLTLGFAWLGYFIMVPAVWIGYYALTLGTPVRATLGMQMMDIVLTPTRSTPLEGWLAILHPIVGWASIAFFTPFILLAGLFTPRRQLVHDLVVGTLMVRRSPMVRFWRDEFEQYEEPWVDIRRQ</sequence>
<proteinExistence type="predicted"/>
<keyword evidence="4 5" id="KW-0472">Membrane</keyword>